<organism evidence="2 3">
    <name type="scientific">Nephila pilipes</name>
    <name type="common">Giant wood spider</name>
    <name type="synonym">Nephila maculata</name>
    <dbReference type="NCBI Taxonomy" id="299642"/>
    <lineage>
        <taxon>Eukaryota</taxon>
        <taxon>Metazoa</taxon>
        <taxon>Ecdysozoa</taxon>
        <taxon>Arthropoda</taxon>
        <taxon>Chelicerata</taxon>
        <taxon>Arachnida</taxon>
        <taxon>Araneae</taxon>
        <taxon>Araneomorphae</taxon>
        <taxon>Entelegynae</taxon>
        <taxon>Araneoidea</taxon>
        <taxon>Nephilidae</taxon>
        <taxon>Nephila</taxon>
    </lineage>
</organism>
<evidence type="ECO:0000256" key="1">
    <source>
        <dbReference type="SAM" id="MobiDB-lite"/>
    </source>
</evidence>
<accession>A0A8X6NXB4</accession>
<comment type="caution">
    <text evidence="2">The sequence shown here is derived from an EMBL/GenBank/DDBJ whole genome shotgun (WGS) entry which is preliminary data.</text>
</comment>
<reference evidence="2" key="1">
    <citation type="submission" date="2020-08" db="EMBL/GenBank/DDBJ databases">
        <title>Multicomponent nature underlies the extraordinary mechanical properties of spider dragline silk.</title>
        <authorList>
            <person name="Kono N."/>
            <person name="Nakamura H."/>
            <person name="Mori M."/>
            <person name="Yoshida Y."/>
            <person name="Ohtoshi R."/>
            <person name="Malay A.D."/>
            <person name="Moran D.A.P."/>
            <person name="Tomita M."/>
            <person name="Numata K."/>
            <person name="Arakawa K."/>
        </authorList>
    </citation>
    <scope>NUCLEOTIDE SEQUENCE</scope>
</reference>
<dbReference type="Proteomes" id="UP000887013">
    <property type="component" value="Unassembled WGS sequence"/>
</dbReference>
<keyword evidence="3" id="KW-1185">Reference proteome</keyword>
<evidence type="ECO:0000313" key="2">
    <source>
        <dbReference type="EMBL" id="GFT40535.1"/>
    </source>
</evidence>
<dbReference type="EMBL" id="BMAW01063481">
    <property type="protein sequence ID" value="GFT40535.1"/>
    <property type="molecule type" value="Genomic_DNA"/>
</dbReference>
<feature type="region of interest" description="Disordered" evidence="1">
    <location>
        <begin position="1"/>
        <end position="21"/>
    </location>
</feature>
<protein>
    <submittedName>
        <fullName evidence="2">Uncharacterized protein</fullName>
    </submittedName>
</protein>
<gene>
    <name evidence="2" type="ORF">NPIL_215341</name>
</gene>
<proteinExistence type="predicted"/>
<name>A0A8X6NXB4_NEPPI</name>
<evidence type="ECO:0000313" key="3">
    <source>
        <dbReference type="Proteomes" id="UP000887013"/>
    </source>
</evidence>
<feature type="compositionally biased region" description="Basic residues" evidence="1">
    <location>
        <begin position="1"/>
        <end position="14"/>
    </location>
</feature>
<dbReference type="AlphaFoldDB" id="A0A8X6NXB4"/>
<sequence>MHLRREAKRKKKQTKREADGGEVNSALKGYDFYNIEAEKTIRRKALRRCQDLWEIFIQRFDERSVAIPCHRIRKRVWKNENIATETQLFQGDISGRSRQIPENN</sequence>